<protein>
    <submittedName>
        <fullName evidence="2">3-oxoadipate enol-lactonase</fullName>
    </submittedName>
</protein>
<dbReference type="EMBL" id="AWOR01000001">
    <property type="protein sequence ID" value="KGH31895.1"/>
    <property type="molecule type" value="Genomic_DNA"/>
</dbReference>
<proteinExistence type="predicted"/>
<reference evidence="2 3" key="1">
    <citation type="submission" date="2013-09" db="EMBL/GenBank/DDBJ databases">
        <title>High correlation between genotypes and phenotypes of environmental bacteria Comamonas testosteroni strains.</title>
        <authorList>
            <person name="Liu L."/>
            <person name="Zhu W."/>
            <person name="Xia X."/>
            <person name="Xu B."/>
            <person name="Luo M."/>
            <person name="Wang G."/>
        </authorList>
    </citation>
    <scope>NUCLEOTIDE SEQUENCE [LARGE SCALE GENOMIC DNA]</scope>
    <source>
        <strain evidence="2 3">JL40</strain>
    </source>
</reference>
<dbReference type="ESTHER" id="comte-d8d186">
    <property type="family name" value="Carboxymethylbutenolide_lactonase"/>
</dbReference>
<dbReference type="InterPro" id="IPR029058">
    <property type="entry name" value="AB_hydrolase_fold"/>
</dbReference>
<evidence type="ECO:0000313" key="3">
    <source>
        <dbReference type="Proteomes" id="UP000029553"/>
    </source>
</evidence>
<sequence>MTTSLLSTATGDFRIDLQGPDDAPVLVLSNSLGTTLQMWDAQAAALRSEFRVLRYDTRGHGASVCNDGPYSFEQLGRDVLAILDALEVQQAHFCGISMGGLTGLWLGVNAGQRLRSLTVANSAARIGVESAWLERAAQVRASGAAGMQALAESSPSRWFTPGFAAAQPAVVQRAQSWIAGIAPEGYASCCEALAHEDLRTAIAAIATPTLLVAGAQDPVTTVADAQAMQAAIAGSQLVELQTSHLSNLEAPQAFEQALAGFARQH</sequence>
<dbReference type="PANTHER" id="PTHR43433:SF5">
    <property type="entry name" value="AB HYDROLASE-1 DOMAIN-CONTAINING PROTEIN"/>
    <property type="match status" value="1"/>
</dbReference>
<dbReference type="NCBIfam" id="TIGR02427">
    <property type="entry name" value="protocat_pcaD"/>
    <property type="match status" value="1"/>
</dbReference>
<evidence type="ECO:0000259" key="1">
    <source>
        <dbReference type="Pfam" id="PF00561"/>
    </source>
</evidence>
<dbReference type="AlphaFoldDB" id="A0A096H378"/>
<dbReference type="GO" id="GO:0047570">
    <property type="term" value="F:3-oxoadipate enol-lactonase activity"/>
    <property type="evidence" value="ECO:0007669"/>
    <property type="project" value="InterPro"/>
</dbReference>
<gene>
    <name evidence="2" type="ORF">P353_01205</name>
</gene>
<dbReference type="InterPro" id="IPR026968">
    <property type="entry name" value="PcaD/CatD"/>
</dbReference>
<dbReference type="Gene3D" id="3.40.50.1820">
    <property type="entry name" value="alpha/beta hydrolase"/>
    <property type="match status" value="1"/>
</dbReference>
<name>A0A096H378_COMTE</name>
<dbReference type="InterPro" id="IPR050471">
    <property type="entry name" value="AB_hydrolase"/>
</dbReference>
<feature type="domain" description="AB hydrolase-1" evidence="1">
    <location>
        <begin position="24"/>
        <end position="251"/>
    </location>
</feature>
<dbReference type="RefSeq" id="WP_034364398.1">
    <property type="nucleotide sequence ID" value="NZ_AWOR01000001.1"/>
</dbReference>
<dbReference type="PANTHER" id="PTHR43433">
    <property type="entry name" value="HYDROLASE, ALPHA/BETA FOLD FAMILY PROTEIN"/>
    <property type="match status" value="1"/>
</dbReference>
<organism evidence="2 3">
    <name type="scientific">Comamonas testosteroni</name>
    <name type="common">Pseudomonas testosteroni</name>
    <dbReference type="NCBI Taxonomy" id="285"/>
    <lineage>
        <taxon>Bacteria</taxon>
        <taxon>Pseudomonadati</taxon>
        <taxon>Pseudomonadota</taxon>
        <taxon>Betaproteobacteria</taxon>
        <taxon>Burkholderiales</taxon>
        <taxon>Comamonadaceae</taxon>
        <taxon>Comamonas</taxon>
    </lineage>
</organism>
<dbReference type="Pfam" id="PF00561">
    <property type="entry name" value="Abhydrolase_1"/>
    <property type="match status" value="1"/>
</dbReference>
<dbReference type="GO" id="GO:0042952">
    <property type="term" value="P:beta-ketoadipate pathway"/>
    <property type="evidence" value="ECO:0007669"/>
    <property type="project" value="InterPro"/>
</dbReference>
<evidence type="ECO:0000313" key="2">
    <source>
        <dbReference type="EMBL" id="KGH31895.1"/>
    </source>
</evidence>
<comment type="caution">
    <text evidence="2">The sequence shown here is derived from an EMBL/GenBank/DDBJ whole genome shotgun (WGS) entry which is preliminary data.</text>
</comment>
<dbReference type="Proteomes" id="UP000029553">
    <property type="component" value="Unassembled WGS sequence"/>
</dbReference>
<dbReference type="SUPFAM" id="SSF53474">
    <property type="entry name" value="alpha/beta-Hydrolases"/>
    <property type="match status" value="1"/>
</dbReference>
<accession>A0A096H378</accession>
<dbReference type="InterPro" id="IPR000073">
    <property type="entry name" value="AB_hydrolase_1"/>
</dbReference>